<feature type="domain" description="Spaetzle" evidence="4">
    <location>
        <begin position="74"/>
        <end position="166"/>
    </location>
</feature>
<dbReference type="AlphaFoldDB" id="A0AAV8WEJ5"/>
<accession>A0AAV8WEJ5</accession>
<evidence type="ECO:0000256" key="1">
    <source>
        <dbReference type="ARBA" id="ARBA00022729"/>
    </source>
</evidence>
<dbReference type="Gene3D" id="2.10.90.10">
    <property type="entry name" value="Cystine-knot cytokines"/>
    <property type="match status" value="1"/>
</dbReference>
<organism evidence="5 6">
    <name type="scientific">Exocentrus adspersus</name>
    <dbReference type="NCBI Taxonomy" id="1586481"/>
    <lineage>
        <taxon>Eukaryota</taxon>
        <taxon>Metazoa</taxon>
        <taxon>Ecdysozoa</taxon>
        <taxon>Arthropoda</taxon>
        <taxon>Hexapoda</taxon>
        <taxon>Insecta</taxon>
        <taxon>Pterygota</taxon>
        <taxon>Neoptera</taxon>
        <taxon>Endopterygota</taxon>
        <taxon>Coleoptera</taxon>
        <taxon>Polyphaga</taxon>
        <taxon>Cucujiformia</taxon>
        <taxon>Chrysomeloidea</taxon>
        <taxon>Cerambycidae</taxon>
        <taxon>Lamiinae</taxon>
        <taxon>Acanthocinini</taxon>
        <taxon>Exocentrus</taxon>
    </lineage>
</organism>
<dbReference type="GO" id="GO:0008083">
    <property type="term" value="F:growth factor activity"/>
    <property type="evidence" value="ECO:0007669"/>
    <property type="project" value="TreeGrafter"/>
</dbReference>
<dbReference type="Proteomes" id="UP001159042">
    <property type="component" value="Unassembled WGS sequence"/>
</dbReference>
<evidence type="ECO:0000313" key="5">
    <source>
        <dbReference type="EMBL" id="KAJ8925150.1"/>
    </source>
</evidence>
<name>A0AAV8WEJ5_9CUCU</name>
<dbReference type="GO" id="GO:0005615">
    <property type="term" value="C:extracellular space"/>
    <property type="evidence" value="ECO:0007669"/>
    <property type="project" value="UniProtKB-ARBA"/>
</dbReference>
<gene>
    <name evidence="5" type="ORF">NQ315_001335</name>
</gene>
<dbReference type="Pfam" id="PF16077">
    <property type="entry name" value="Spaetzle"/>
    <property type="match status" value="1"/>
</dbReference>
<dbReference type="SUPFAM" id="SSF57501">
    <property type="entry name" value="Cystine-knot cytokines"/>
    <property type="match status" value="1"/>
</dbReference>
<evidence type="ECO:0000313" key="6">
    <source>
        <dbReference type="Proteomes" id="UP001159042"/>
    </source>
</evidence>
<protein>
    <recommendedName>
        <fullName evidence="4">Spaetzle domain-containing protein</fullName>
    </recommendedName>
</protein>
<keyword evidence="2" id="KW-1015">Disulfide bond</keyword>
<dbReference type="InterPro" id="IPR032104">
    <property type="entry name" value="Spaetzle"/>
</dbReference>
<dbReference type="PANTHER" id="PTHR23199">
    <property type="entry name" value="NEUROTROPHIN 1-RELATED"/>
    <property type="match status" value="1"/>
</dbReference>
<evidence type="ECO:0000259" key="4">
    <source>
        <dbReference type="Pfam" id="PF16077"/>
    </source>
</evidence>
<dbReference type="GO" id="GO:0045087">
    <property type="term" value="P:innate immune response"/>
    <property type="evidence" value="ECO:0007669"/>
    <property type="project" value="TreeGrafter"/>
</dbReference>
<evidence type="ECO:0000256" key="2">
    <source>
        <dbReference type="ARBA" id="ARBA00023157"/>
    </source>
</evidence>
<keyword evidence="1" id="KW-0732">Signal</keyword>
<dbReference type="GO" id="GO:0005121">
    <property type="term" value="F:Toll binding"/>
    <property type="evidence" value="ECO:0007669"/>
    <property type="project" value="TreeGrafter"/>
</dbReference>
<keyword evidence="6" id="KW-1185">Reference proteome</keyword>
<proteinExistence type="predicted"/>
<dbReference type="InterPro" id="IPR052444">
    <property type="entry name" value="Spz/Toll_ligand-like"/>
</dbReference>
<dbReference type="PANTHER" id="PTHR23199:SF12">
    <property type="entry name" value="NEUROTROPHIN 1-RELATED"/>
    <property type="match status" value="1"/>
</dbReference>
<reference evidence="5 6" key="1">
    <citation type="journal article" date="2023" name="Insect Mol. Biol.">
        <title>Genome sequencing provides insights into the evolution of gene families encoding plant cell wall-degrading enzymes in longhorned beetles.</title>
        <authorList>
            <person name="Shin N.R."/>
            <person name="Okamura Y."/>
            <person name="Kirsch R."/>
            <person name="Pauchet Y."/>
        </authorList>
    </citation>
    <scope>NUCLEOTIDE SEQUENCE [LARGE SCALE GENOMIC DNA]</scope>
    <source>
        <strain evidence="5">EAD_L_NR</strain>
    </source>
</reference>
<dbReference type="GO" id="GO:0021556">
    <property type="term" value="P:central nervous system formation"/>
    <property type="evidence" value="ECO:0007669"/>
    <property type="project" value="TreeGrafter"/>
</dbReference>
<dbReference type="EMBL" id="JANEYG010000002">
    <property type="protein sequence ID" value="KAJ8925150.1"/>
    <property type="molecule type" value="Genomic_DNA"/>
</dbReference>
<sequence length="182" mass="21056">MEPQPRNSVRVFQPKIATDPKCAANATFCEETDLYPYDHFKYILERNATLGKAFDMNQQREEVAQRLNPFEDNFVCKSISRTVFPKAALNKNNKWKFIINQDKYLQGVSVEVCHRENAPCDLIGDIRPGYITYCKQKYIYSKLLSLNDRGNPAVDLFKIPSACCCAYMKQEYDPFVETGPRM</sequence>
<dbReference type="InterPro" id="IPR029034">
    <property type="entry name" value="Cystine-knot_cytokine"/>
</dbReference>
<comment type="caution">
    <text evidence="5">The sequence shown here is derived from an EMBL/GenBank/DDBJ whole genome shotgun (WGS) entry which is preliminary data.</text>
</comment>
<evidence type="ECO:0000256" key="3">
    <source>
        <dbReference type="ARBA" id="ARBA00023180"/>
    </source>
</evidence>
<dbReference type="FunFam" id="2.10.90.10:FF:000056">
    <property type="entry name" value="Protein spaetzle"/>
    <property type="match status" value="1"/>
</dbReference>
<keyword evidence="3" id="KW-0325">Glycoprotein</keyword>